<evidence type="ECO:0008006" key="3">
    <source>
        <dbReference type="Google" id="ProtNLM"/>
    </source>
</evidence>
<keyword evidence="2" id="KW-1185">Reference proteome</keyword>
<evidence type="ECO:0000313" key="1">
    <source>
        <dbReference type="EMBL" id="KAK7715682.1"/>
    </source>
</evidence>
<proteinExistence type="predicted"/>
<gene>
    <name evidence="1" type="ORF">SLS63_011358</name>
</gene>
<protein>
    <recommendedName>
        <fullName evidence="3">Ankyrin repeat protein</fullName>
    </recommendedName>
</protein>
<comment type="caution">
    <text evidence="1">The sequence shown here is derived from an EMBL/GenBank/DDBJ whole genome shotgun (WGS) entry which is preliminary data.</text>
</comment>
<dbReference type="PANTHER" id="PTHR35186:SF4">
    <property type="entry name" value="PRION-INHIBITION AND PROPAGATION HELO DOMAIN-CONTAINING PROTEIN"/>
    <property type="match status" value="1"/>
</dbReference>
<organism evidence="1 2">
    <name type="scientific">Diaporthe eres</name>
    <name type="common">Phomopsis oblonga</name>
    <dbReference type="NCBI Taxonomy" id="83184"/>
    <lineage>
        <taxon>Eukaryota</taxon>
        <taxon>Fungi</taxon>
        <taxon>Dikarya</taxon>
        <taxon>Ascomycota</taxon>
        <taxon>Pezizomycotina</taxon>
        <taxon>Sordariomycetes</taxon>
        <taxon>Sordariomycetidae</taxon>
        <taxon>Diaporthales</taxon>
        <taxon>Diaporthaceae</taxon>
        <taxon>Diaporthe</taxon>
        <taxon>Diaporthe eres species complex</taxon>
    </lineage>
</organism>
<evidence type="ECO:0000313" key="2">
    <source>
        <dbReference type="Proteomes" id="UP001430848"/>
    </source>
</evidence>
<sequence length="135" mass="15422">MARLVLGAIPLVITAFNIYKGTVTTVSKWRRYTREVDRVVRSLRLEHARLESICEKLLDGLVPGTDIEAMMKDPSGPLWRAEGLHDKMSIRLWKSVEDFIDTIKDIHSAVDEIKIKLNLVDGEASYVTFAQFYDI</sequence>
<dbReference type="Proteomes" id="UP001430848">
    <property type="component" value="Unassembled WGS sequence"/>
</dbReference>
<name>A0ABR1NUG7_DIAER</name>
<dbReference type="PANTHER" id="PTHR35186">
    <property type="entry name" value="ANK_REP_REGION DOMAIN-CONTAINING PROTEIN"/>
    <property type="match status" value="1"/>
</dbReference>
<dbReference type="EMBL" id="JAKNSF020000106">
    <property type="protein sequence ID" value="KAK7715682.1"/>
    <property type="molecule type" value="Genomic_DNA"/>
</dbReference>
<reference evidence="1 2" key="1">
    <citation type="submission" date="2024-02" db="EMBL/GenBank/DDBJ databases">
        <title>De novo assembly and annotation of 12 fungi associated with fruit tree decline syndrome in Ontario, Canada.</title>
        <authorList>
            <person name="Sulman M."/>
            <person name="Ellouze W."/>
            <person name="Ilyukhin E."/>
        </authorList>
    </citation>
    <scope>NUCLEOTIDE SEQUENCE [LARGE SCALE GENOMIC DNA]</scope>
    <source>
        <strain evidence="1 2">M169</strain>
    </source>
</reference>
<accession>A0ABR1NUG7</accession>